<evidence type="ECO:0000256" key="12">
    <source>
        <dbReference type="ARBA" id="ARBA00022833"/>
    </source>
</evidence>
<gene>
    <name evidence="21" type="ORF">B0H66DRAFT_542822</name>
</gene>
<dbReference type="HAMAP" id="MF_01024">
    <property type="entry name" value="HisD"/>
    <property type="match status" value="1"/>
</dbReference>
<evidence type="ECO:0000256" key="10">
    <source>
        <dbReference type="ARBA" id="ARBA00022741"/>
    </source>
</evidence>
<protein>
    <recommendedName>
        <fullName evidence="19">Histidine biosynthesis trifunctional protein</fullName>
    </recommendedName>
    <domain>
        <recommendedName>
            <fullName evidence="19">Phosphoribosyl-AMP cyclohydrolase</fullName>
            <ecNumber evidence="19">3.5.4.19</ecNumber>
        </recommendedName>
    </domain>
    <domain>
        <recommendedName>
            <fullName evidence="19">Phosphoribosyl-ATP pyrophosphohydrolase</fullName>
            <ecNumber evidence="19">3.6.1.31</ecNumber>
        </recommendedName>
    </domain>
    <domain>
        <recommendedName>
            <fullName evidence="19">Histidinol dehydrogenase</fullName>
            <shortName evidence="19">HDH</shortName>
            <ecNumber evidence="19">1.1.1.23</ecNumber>
        </recommendedName>
    </domain>
</protein>
<evidence type="ECO:0000256" key="15">
    <source>
        <dbReference type="ARBA" id="ARBA00023027"/>
    </source>
</evidence>
<dbReference type="FunFam" id="1.20.5.1300:FF:000001">
    <property type="entry name" value="Histidine biosynthesis trifunctional protein"/>
    <property type="match status" value="1"/>
</dbReference>
<dbReference type="GO" id="GO:0004635">
    <property type="term" value="F:phosphoribosyl-AMP cyclohydrolase activity"/>
    <property type="evidence" value="ECO:0007669"/>
    <property type="project" value="UniProtKB-UniRule"/>
</dbReference>
<keyword evidence="16 19" id="KW-0368">Histidine biosynthesis</keyword>
<dbReference type="GO" id="GO:0051287">
    <property type="term" value="F:NAD binding"/>
    <property type="evidence" value="ECO:0007669"/>
    <property type="project" value="UniProtKB-UniRule"/>
</dbReference>
<comment type="pathway">
    <text evidence="4">Amino-acid biosynthesis; L-histidine biosynthesis; L-histidine from 5-phospho-alpha-D-ribose 1-diphosphate: step 9/9.</text>
</comment>
<name>A0AAE0IT72_9PEZI</name>
<dbReference type="FunFam" id="3.40.50.1980:FF:000050">
    <property type="entry name" value="Histidine biosynthesis trifunctional protein"/>
    <property type="match status" value="1"/>
</dbReference>
<dbReference type="Gene3D" id="1.10.287.1080">
    <property type="entry name" value="MazG-like"/>
    <property type="match status" value="1"/>
</dbReference>
<keyword evidence="8 19" id="KW-0028">Amino-acid biosynthesis</keyword>
<reference evidence="21" key="1">
    <citation type="journal article" date="2023" name="Mol. Phylogenet. Evol.">
        <title>Genome-scale phylogeny and comparative genomics of the fungal order Sordariales.</title>
        <authorList>
            <person name="Hensen N."/>
            <person name="Bonometti L."/>
            <person name="Westerberg I."/>
            <person name="Brannstrom I.O."/>
            <person name="Guillou S."/>
            <person name="Cros-Aarteil S."/>
            <person name="Calhoun S."/>
            <person name="Haridas S."/>
            <person name="Kuo A."/>
            <person name="Mondo S."/>
            <person name="Pangilinan J."/>
            <person name="Riley R."/>
            <person name="LaButti K."/>
            <person name="Andreopoulos B."/>
            <person name="Lipzen A."/>
            <person name="Chen C."/>
            <person name="Yan M."/>
            <person name="Daum C."/>
            <person name="Ng V."/>
            <person name="Clum A."/>
            <person name="Steindorff A."/>
            <person name="Ohm R.A."/>
            <person name="Martin F."/>
            <person name="Silar P."/>
            <person name="Natvig D.O."/>
            <person name="Lalanne C."/>
            <person name="Gautier V."/>
            <person name="Ament-Velasquez S.L."/>
            <person name="Kruys A."/>
            <person name="Hutchinson M.I."/>
            <person name="Powell A.J."/>
            <person name="Barry K."/>
            <person name="Miller A.N."/>
            <person name="Grigoriev I.V."/>
            <person name="Debuchy R."/>
            <person name="Gladieux P."/>
            <person name="Hiltunen Thoren M."/>
            <person name="Johannesson H."/>
        </authorList>
    </citation>
    <scope>NUCLEOTIDE SEQUENCE</scope>
    <source>
        <strain evidence="21">CBS 118394</strain>
    </source>
</reference>
<keyword evidence="10 19" id="KW-0547">Nucleotide-binding</keyword>
<dbReference type="NCBIfam" id="TIGR00069">
    <property type="entry name" value="hisD"/>
    <property type="match status" value="1"/>
</dbReference>
<dbReference type="CDD" id="cd11546">
    <property type="entry name" value="NTP-PPase_His4"/>
    <property type="match status" value="1"/>
</dbReference>
<evidence type="ECO:0000256" key="18">
    <source>
        <dbReference type="ARBA" id="ARBA00049489"/>
    </source>
</evidence>
<comment type="cofactor">
    <cofactor evidence="3">
        <name>Zn(2+)</name>
        <dbReference type="ChEBI" id="CHEBI:29105"/>
    </cofactor>
</comment>
<dbReference type="FunFam" id="1.10.287.1080:FF:000002">
    <property type="entry name" value="Histidine biosynthesis bifunctional protein HisIE"/>
    <property type="match status" value="1"/>
</dbReference>
<dbReference type="InterPro" id="IPR008179">
    <property type="entry name" value="HisE"/>
</dbReference>
<dbReference type="InterPro" id="IPR012131">
    <property type="entry name" value="Hstdl_DH"/>
</dbReference>
<dbReference type="GO" id="GO:0000105">
    <property type="term" value="P:L-histidine biosynthetic process"/>
    <property type="evidence" value="ECO:0007669"/>
    <property type="project" value="UniProtKB-UniRule"/>
</dbReference>
<comment type="similarity">
    <text evidence="7 19">In the C-terminal section; belongs to the histidinol dehydrogenase family.</text>
</comment>
<comment type="pathway">
    <text evidence="6">Amino-acid biosynthesis; L-histidine biosynthesis; L-histidine from 5-phospho-alpha-D-ribose 1-diphosphate: step 2/9.</text>
</comment>
<dbReference type="GO" id="GO:0004399">
    <property type="term" value="F:histidinol dehydrogenase activity"/>
    <property type="evidence" value="ECO:0007669"/>
    <property type="project" value="UniProtKB-UniRule"/>
</dbReference>
<evidence type="ECO:0000256" key="11">
    <source>
        <dbReference type="ARBA" id="ARBA00022801"/>
    </source>
</evidence>
<dbReference type="Gene3D" id="1.20.5.1300">
    <property type="match status" value="1"/>
</dbReference>
<evidence type="ECO:0000256" key="14">
    <source>
        <dbReference type="ARBA" id="ARBA00023002"/>
    </source>
</evidence>
<evidence type="ECO:0000256" key="1">
    <source>
        <dbReference type="ARBA" id="ARBA00000024"/>
    </source>
</evidence>
<comment type="pathway">
    <text evidence="5">Amino-acid biosynthesis; L-histidine biosynthesis; L-histidine from 5-phospho-alpha-D-ribose 1-diphosphate: step 3/9.</text>
</comment>
<keyword evidence="11 19" id="KW-0378">Hydrolase</keyword>
<dbReference type="InterPro" id="IPR038019">
    <property type="entry name" value="PRib_AMP_CycHydrolase_sf"/>
</dbReference>
<dbReference type="InterPro" id="IPR016161">
    <property type="entry name" value="Ald_DH/histidinol_DH"/>
</dbReference>
<dbReference type="EC" id="1.1.1.23" evidence="19"/>
<evidence type="ECO:0000256" key="17">
    <source>
        <dbReference type="ARBA" id="ARBA00023268"/>
    </source>
</evidence>
<dbReference type="PRINTS" id="PR00083">
    <property type="entry name" value="HOLDHDRGNASE"/>
</dbReference>
<evidence type="ECO:0000256" key="19">
    <source>
        <dbReference type="PIRNR" id="PIRNR001257"/>
    </source>
</evidence>
<keyword evidence="22" id="KW-1185">Reference proteome</keyword>
<dbReference type="InterPro" id="IPR002496">
    <property type="entry name" value="PRib_AMP_CycHydrolase_dom"/>
</dbReference>
<evidence type="ECO:0000256" key="2">
    <source>
        <dbReference type="ARBA" id="ARBA00001460"/>
    </source>
</evidence>
<dbReference type="GO" id="GO:0005524">
    <property type="term" value="F:ATP binding"/>
    <property type="evidence" value="ECO:0007669"/>
    <property type="project" value="UniProtKB-UniRule"/>
</dbReference>
<dbReference type="Proteomes" id="UP001283341">
    <property type="component" value="Unassembled WGS sequence"/>
</dbReference>
<evidence type="ECO:0000256" key="3">
    <source>
        <dbReference type="ARBA" id="ARBA00001947"/>
    </source>
</evidence>
<dbReference type="FunFam" id="3.40.50.1980:FF:000001">
    <property type="entry name" value="Histidinol dehydrogenase"/>
    <property type="match status" value="1"/>
</dbReference>
<organism evidence="21 22">
    <name type="scientific">Apodospora peruviana</name>
    <dbReference type="NCBI Taxonomy" id="516989"/>
    <lineage>
        <taxon>Eukaryota</taxon>
        <taxon>Fungi</taxon>
        <taxon>Dikarya</taxon>
        <taxon>Ascomycota</taxon>
        <taxon>Pezizomycotina</taxon>
        <taxon>Sordariomycetes</taxon>
        <taxon>Sordariomycetidae</taxon>
        <taxon>Sordariales</taxon>
        <taxon>Lasiosphaeriaceae</taxon>
        <taxon>Apodospora</taxon>
    </lineage>
</organism>
<keyword evidence="9" id="KW-0479">Metal-binding</keyword>
<evidence type="ECO:0000256" key="4">
    <source>
        <dbReference type="ARBA" id="ARBA00004940"/>
    </source>
</evidence>
<keyword evidence="12" id="KW-0862">Zinc</keyword>
<dbReference type="EC" id="3.5.4.19" evidence="19"/>
<evidence type="ECO:0000256" key="7">
    <source>
        <dbReference type="ARBA" id="ARBA00008260"/>
    </source>
</evidence>
<keyword evidence="14 19" id="KW-0560">Oxidoreductase</keyword>
<evidence type="ECO:0000256" key="5">
    <source>
        <dbReference type="ARBA" id="ARBA00005169"/>
    </source>
</evidence>
<dbReference type="PROSITE" id="PS00611">
    <property type="entry name" value="HISOL_DEHYDROGENASE"/>
    <property type="match status" value="1"/>
</dbReference>
<dbReference type="PANTHER" id="PTHR21256">
    <property type="entry name" value="HISTIDINOL DEHYDROGENASE HDH"/>
    <property type="match status" value="1"/>
</dbReference>
<dbReference type="EC" id="3.6.1.31" evidence="19"/>
<comment type="caution">
    <text evidence="21">The sequence shown here is derived from an EMBL/GenBank/DDBJ whole genome shotgun (WGS) entry which is preliminary data.</text>
</comment>
<dbReference type="Pfam" id="PF00815">
    <property type="entry name" value="Histidinol_dh"/>
    <property type="match status" value="1"/>
</dbReference>
<comment type="catalytic activity">
    <reaction evidence="1 19">
        <text>1-(5-phospho-beta-D-ribosyl)-5'-AMP + H2O = 1-(5-phospho-beta-D-ribosyl)-5-[(5-phospho-beta-D-ribosylamino)methylideneamino]imidazole-4-carboxamide</text>
        <dbReference type="Rhea" id="RHEA:20049"/>
        <dbReference type="ChEBI" id="CHEBI:15377"/>
        <dbReference type="ChEBI" id="CHEBI:58435"/>
        <dbReference type="ChEBI" id="CHEBI:59457"/>
        <dbReference type="EC" id="3.5.4.19"/>
    </reaction>
</comment>
<dbReference type="Pfam" id="PF01503">
    <property type="entry name" value="PRA-PH"/>
    <property type="match status" value="1"/>
</dbReference>
<evidence type="ECO:0000256" key="9">
    <source>
        <dbReference type="ARBA" id="ARBA00022723"/>
    </source>
</evidence>
<dbReference type="PIRSF" id="PIRSF001257">
    <property type="entry name" value="His_trifunctional"/>
    <property type="match status" value="1"/>
</dbReference>
<dbReference type="Pfam" id="PF01502">
    <property type="entry name" value="PRA-CH"/>
    <property type="match status" value="1"/>
</dbReference>
<proteinExistence type="inferred from homology"/>
<dbReference type="GO" id="GO:0005829">
    <property type="term" value="C:cytosol"/>
    <property type="evidence" value="ECO:0007669"/>
    <property type="project" value="TreeGrafter"/>
</dbReference>
<dbReference type="EMBL" id="JAUEDM010000001">
    <property type="protein sequence ID" value="KAK3330111.1"/>
    <property type="molecule type" value="Genomic_DNA"/>
</dbReference>
<accession>A0AAE0IT72</accession>
<keyword evidence="13 19" id="KW-0067">ATP-binding</keyword>
<dbReference type="InterPro" id="IPR021130">
    <property type="entry name" value="PRib-ATP_PPHydrolase-like"/>
</dbReference>
<dbReference type="AlphaFoldDB" id="A0AAE0IT72"/>
<evidence type="ECO:0000313" key="21">
    <source>
        <dbReference type="EMBL" id="KAK3330111.1"/>
    </source>
</evidence>
<reference evidence="21" key="2">
    <citation type="submission" date="2023-06" db="EMBL/GenBank/DDBJ databases">
        <authorList>
            <consortium name="Lawrence Berkeley National Laboratory"/>
            <person name="Haridas S."/>
            <person name="Hensen N."/>
            <person name="Bonometti L."/>
            <person name="Westerberg I."/>
            <person name="Brannstrom I.O."/>
            <person name="Guillou S."/>
            <person name="Cros-Aarteil S."/>
            <person name="Calhoun S."/>
            <person name="Kuo A."/>
            <person name="Mondo S."/>
            <person name="Pangilinan J."/>
            <person name="Riley R."/>
            <person name="Labutti K."/>
            <person name="Andreopoulos B."/>
            <person name="Lipzen A."/>
            <person name="Chen C."/>
            <person name="Yanf M."/>
            <person name="Daum C."/>
            <person name="Ng V."/>
            <person name="Clum A."/>
            <person name="Steindorff A."/>
            <person name="Ohm R."/>
            <person name="Martin F."/>
            <person name="Silar P."/>
            <person name="Natvig D."/>
            <person name="Lalanne C."/>
            <person name="Gautier V."/>
            <person name="Ament-Velasquez S.L."/>
            <person name="Kruys A."/>
            <person name="Hutchinson M.I."/>
            <person name="Powell A.J."/>
            <person name="Barry K."/>
            <person name="Miller A.N."/>
            <person name="Grigoriev I.V."/>
            <person name="Debuchy R."/>
            <person name="Gladieux P."/>
            <person name="Thoren M.H."/>
            <person name="Johannesson H."/>
        </authorList>
    </citation>
    <scope>NUCLEOTIDE SEQUENCE</scope>
    <source>
        <strain evidence="21">CBS 118394</strain>
    </source>
</reference>
<dbReference type="GO" id="GO:0004636">
    <property type="term" value="F:phosphoribosyl-ATP diphosphatase activity"/>
    <property type="evidence" value="ECO:0007669"/>
    <property type="project" value="UniProtKB-UniRule"/>
</dbReference>
<evidence type="ECO:0000256" key="13">
    <source>
        <dbReference type="ARBA" id="ARBA00022840"/>
    </source>
</evidence>
<evidence type="ECO:0000256" key="16">
    <source>
        <dbReference type="ARBA" id="ARBA00023102"/>
    </source>
</evidence>
<evidence type="ECO:0000259" key="20">
    <source>
        <dbReference type="Pfam" id="PF01502"/>
    </source>
</evidence>
<sequence>MESILPLPFLVSVAVPPGLNGITEGLNREEVSCLGCVFFDLPPAPHVLEKIFRFLKRHNVEFEPYFDVTNLPSKDDVVSLLDAGARKVFVKPEQLPEFFDFGARVAPVVIGSNPEGLAFGNQYGLLIKDFDITSTDVAQFIEESKAKKITPLFLKPVPGTDLELFAGIAAQCNAIPILPSTGLTTTKDQAGKLLVAKVLSASWRSDRPDGLLPTIVCDENGTALGLVYSSEESVNEALRTQTGVYQSRKRGLWYKGASSGDTQELVRISLDCDFDALKFIVKQKGRFCHLEQSGCFGDLKGISKLEQTLLARKKSAPEGSYTARLFSDEKLLRAKIMEEAEELCTAKTPEEVAFEAADLIYFALTRAVSAGVTLADIEKNLDAKSWKVKRRTGNAKGVWAEKEGITVVANGATAAPAPAPAPAPVTAEAVEETTPGKITMRRFDMTKVTALELDAALKRPSQKSSEAIMKIIAPIIDDVRKNGDKAVLSYTHKFEKATSLTSPVIKAPFPESLMQLPAETIAAIDTSFENIRKFHAAQKEEKPLEVETMPGVICSRFSRPIEAVGLYVPGGTAVLPSTALMLGVPAMVAGCKKIVLASPPRADGSITPEIVYVAHKVGAESIVLAGGAQAVAAMAYGTESITKVDKILGPGNQFVTAAKMFVSNDTNAGVGIDMPAGPSEVLVIADKDANPAFVASDLLSQAEHGVDSQVVLIAVDLNEEQLQAIEDELHRQAMELPRVDIVRGAIAHSITVMVKTVDEAMDISNQYAPEHLILQLKEAEKVVDQVMNAGSVFIGEWTPESVGDYSAGVNHSLPTYGYAKQYSGVNLGSFVKHITSSNLTAEGLRNVGSAVMQLAKVEELEAHRRAVSIRLEHMNRA</sequence>
<keyword evidence="15 19" id="KW-0520">NAD</keyword>
<dbReference type="NCBIfam" id="TIGR03188">
    <property type="entry name" value="histidine_hisI"/>
    <property type="match status" value="1"/>
</dbReference>
<dbReference type="SUPFAM" id="SSF53720">
    <property type="entry name" value="ALDH-like"/>
    <property type="match status" value="1"/>
</dbReference>
<dbReference type="InterPro" id="IPR016298">
    <property type="entry name" value="Histidine_synth_trifunct"/>
</dbReference>
<evidence type="ECO:0000256" key="8">
    <source>
        <dbReference type="ARBA" id="ARBA00022605"/>
    </source>
</evidence>
<dbReference type="FunFam" id="3.10.20.810:FF:000002">
    <property type="entry name" value="Histidine biosynthesis trifunctional protein"/>
    <property type="match status" value="1"/>
</dbReference>
<dbReference type="PANTHER" id="PTHR21256:SF2">
    <property type="entry name" value="HISTIDINE BIOSYNTHESIS TRIFUNCTIONAL PROTEIN"/>
    <property type="match status" value="1"/>
</dbReference>
<comment type="catalytic activity">
    <reaction evidence="18 19">
        <text>L-histidinol + 2 NAD(+) + H2O = L-histidine + 2 NADH + 3 H(+)</text>
        <dbReference type="Rhea" id="RHEA:20641"/>
        <dbReference type="ChEBI" id="CHEBI:15377"/>
        <dbReference type="ChEBI" id="CHEBI:15378"/>
        <dbReference type="ChEBI" id="CHEBI:57540"/>
        <dbReference type="ChEBI" id="CHEBI:57595"/>
        <dbReference type="ChEBI" id="CHEBI:57699"/>
        <dbReference type="ChEBI" id="CHEBI:57945"/>
        <dbReference type="EC" id="1.1.1.23"/>
    </reaction>
</comment>
<dbReference type="Gene3D" id="3.10.20.810">
    <property type="entry name" value="Phosphoribosyl-AMP cyclohydrolase"/>
    <property type="match status" value="1"/>
</dbReference>
<keyword evidence="17" id="KW-0511">Multifunctional enzyme</keyword>
<dbReference type="GO" id="GO:0046872">
    <property type="term" value="F:metal ion binding"/>
    <property type="evidence" value="ECO:0007669"/>
    <property type="project" value="UniProtKB-KW"/>
</dbReference>
<dbReference type="CDD" id="cd06572">
    <property type="entry name" value="Histidinol_dh"/>
    <property type="match status" value="1"/>
</dbReference>
<dbReference type="Gene3D" id="3.40.50.1980">
    <property type="entry name" value="Nitrogenase molybdenum iron protein domain"/>
    <property type="match status" value="2"/>
</dbReference>
<evidence type="ECO:0000313" key="22">
    <source>
        <dbReference type="Proteomes" id="UP001283341"/>
    </source>
</evidence>
<comment type="catalytic activity">
    <reaction evidence="2 19">
        <text>1-(5-phospho-beta-D-ribosyl)-ATP + H2O = 1-(5-phospho-beta-D-ribosyl)-5'-AMP + diphosphate + H(+)</text>
        <dbReference type="Rhea" id="RHEA:22828"/>
        <dbReference type="ChEBI" id="CHEBI:15377"/>
        <dbReference type="ChEBI" id="CHEBI:15378"/>
        <dbReference type="ChEBI" id="CHEBI:33019"/>
        <dbReference type="ChEBI" id="CHEBI:59457"/>
        <dbReference type="ChEBI" id="CHEBI:73183"/>
        <dbReference type="EC" id="3.6.1.31"/>
    </reaction>
</comment>
<dbReference type="SUPFAM" id="SSF101386">
    <property type="entry name" value="all-alpha NTP pyrophosphatases"/>
    <property type="match status" value="1"/>
</dbReference>
<dbReference type="SUPFAM" id="SSF141734">
    <property type="entry name" value="HisI-like"/>
    <property type="match status" value="1"/>
</dbReference>
<dbReference type="InterPro" id="IPR001692">
    <property type="entry name" value="Histidinol_DH_CS"/>
</dbReference>
<evidence type="ECO:0000256" key="6">
    <source>
        <dbReference type="ARBA" id="ARBA00005204"/>
    </source>
</evidence>
<feature type="domain" description="Phosphoribosyl-AMP cyclohydrolase" evidence="20">
    <location>
        <begin position="226"/>
        <end position="296"/>
    </location>
</feature>